<organism evidence="3 4">
    <name type="scientific">Streptomyces albiaxialis</name>
    <dbReference type="NCBI Taxonomy" id="329523"/>
    <lineage>
        <taxon>Bacteria</taxon>
        <taxon>Bacillati</taxon>
        <taxon>Actinomycetota</taxon>
        <taxon>Actinomycetes</taxon>
        <taxon>Kitasatosporales</taxon>
        <taxon>Streptomycetaceae</taxon>
        <taxon>Streptomyces</taxon>
    </lineage>
</organism>
<evidence type="ECO:0008006" key="5">
    <source>
        <dbReference type="Google" id="ProtNLM"/>
    </source>
</evidence>
<accession>A0ABN2W746</accession>
<keyword evidence="2" id="KW-0812">Transmembrane</keyword>
<dbReference type="RefSeq" id="WP_344531073.1">
    <property type="nucleotide sequence ID" value="NZ_BAAAPE010000012.1"/>
</dbReference>
<evidence type="ECO:0000256" key="1">
    <source>
        <dbReference type="SAM" id="MobiDB-lite"/>
    </source>
</evidence>
<keyword evidence="4" id="KW-1185">Reference proteome</keyword>
<proteinExistence type="predicted"/>
<evidence type="ECO:0000256" key="2">
    <source>
        <dbReference type="SAM" id="Phobius"/>
    </source>
</evidence>
<evidence type="ECO:0000313" key="4">
    <source>
        <dbReference type="Proteomes" id="UP001500016"/>
    </source>
</evidence>
<evidence type="ECO:0000313" key="3">
    <source>
        <dbReference type="EMBL" id="GAA2084440.1"/>
    </source>
</evidence>
<dbReference type="EMBL" id="BAAAPE010000012">
    <property type="protein sequence ID" value="GAA2084440.1"/>
    <property type="molecule type" value="Genomic_DNA"/>
</dbReference>
<feature type="transmembrane region" description="Helical" evidence="2">
    <location>
        <begin position="40"/>
        <end position="60"/>
    </location>
</feature>
<keyword evidence="2" id="KW-0472">Membrane</keyword>
<gene>
    <name evidence="3" type="ORF">GCM10009801_45590</name>
</gene>
<protein>
    <recommendedName>
        <fullName evidence="5">TIGR04222 domain-containing membrane protein</fullName>
    </recommendedName>
</protein>
<feature type="compositionally biased region" description="Gly residues" evidence="1">
    <location>
        <begin position="80"/>
        <end position="103"/>
    </location>
</feature>
<dbReference type="Proteomes" id="UP001500016">
    <property type="component" value="Unassembled WGS sequence"/>
</dbReference>
<feature type="region of interest" description="Disordered" evidence="1">
    <location>
        <begin position="76"/>
        <end position="103"/>
    </location>
</feature>
<comment type="caution">
    <text evidence="3">The sequence shown here is derived from an EMBL/GenBank/DDBJ whole genome shotgun (WGS) entry which is preliminary data.</text>
</comment>
<reference evidence="3 4" key="1">
    <citation type="journal article" date="2019" name="Int. J. Syst. Evol. Microbiol.">
        <title>The Global Catalogue of Microorganisms (GCM) 10K type strain sequencing project: providing services to taxonomists for standard genome sequencing and annotation.</title>
        <authorList>
            <consortium name="The Broad Institute Genomics Platform"/>
            <consortium name="The Broad Institute Genome Sequencing Center for Infectious Disease"/>
            <person name="Wu L."/>
            <person name="Ma J."/>
        </authorList>
    </citation>
    <scope>NUCLEOTIDE SEQUENCE [LARGE SCALE GENOMIC DNA]</scope>
    <source>
        <strain evidence="3 4">JCM 15478</strain>
    </source>
</reference>
<keyword evidence="2" id="KW-1133">Transmembrane helix</keyword>
<name>A0ABN2W746_9ACTN</name>
<sequence length="103" mass="9955">MSQQRMIFQSAAALVLAAAALALFGTSVHSVFTGNGVLGLATGLALLCLIVAFHLARGVARRRGWIKDTGRDSDGDAWVSGGGSGGGGGMSCGGGCGGGSGGS</sequence>